<comment type="caution">
    <text evidence="1">The sequence shown here is derived from an EMBL/GenBank/DDBJ whole genome shotgun (WGS) entry which is preliminary data.</text>
</comment>
<proteinExistence type="predicted"/>
<protein>
    <submittedName>
        <fullName evidence="1">Uncharacterized protein</fullName>
    </submittedName>
</protein>
<accession>A0A9Q1GUK9</accession>
<gene>
    <name evidence="1" type="ORF">Cgig2_018767</name>
</gene>
<evidence type="ECO:0000313" key="1">
    <source>
        <dbReference type="EMBL" id="KAJ8426403.1"/>
    </source>
</evidence>
<sequence>MLFTLFVAGLKWGLVRFCRVFGTFVPSCYTFLGCLYIELGVGTLIPYPTPFLLHSSLWLLLMSCNSTTSPLSVSHSDHGDNDHNNLDFALCATSKPSGSHPMDGDRGDHPCPPSQKMGPSYAQAIKFGVEVLINLNILQIQREFTLHCRHLTMSQTRKTVTNEKNTRLIIQKMGFDHFDYTLPQNRAGGLWVLWNNNNCHAPVMAKENHAIHMLVYDPHKLNNILVSGVYAPA</sequence>
<evidence type="ECO:0000313" key="2">
    <source>
        <dbReference type="Proteomes" id="UP001153076"/>
    </source>
</evidence>
<dbReference type="AlphaFoldDB" id="A0A9Q1GUK9"/>
<dbReference type="EMBL" id="JAKOGI010001297">
    <property type="protein sequence ID" value="KAJ8426403.1"/>
    <property type="molecule type" value="Genomic_DNA"/>
</dbReference>
<organism evidence="1 2">
    <name type="scientific">Carnegiea gigantea</name>
    <dbReference type="NCBI Taxonomy" id="171969"/>
    <lineage>
        <taxon>Eukaryota</taxon>
        <taxon>Viridiplantae</taxon>
        <taxon>Streptophyta</taxon>
        <taxon>Embryophyta</taxon>
        <taxon>Tracheophyta</taxon>
        <taxon>Spermatophyta</taxon>
        <taxon>Magnoliopsida</taxon>
        <taxon>eudicotyledons</taxon>
        <taxon>Gunneridae</taxon>
        <taxon>Pentapetalae</taxon>
        <taxon>Caryophyllales</taxon>
        <taxon>Cactineae</taxon>
        <taxon>Cactaceae</taxon>
        <taxon>Cactoideae</taxon>
        <taxon>Echinocereeae</taxon>
        <taxon>Carnegiea</taxon>
    </lineage>
</organism>
<dbReference type="Proteomes" id="UP001153076">
    <property type="component" value="Unassembled WGS sequence"/>
</dbReference>
<keyword evidence="2" id="KW-1185">Reference proteome</keyword>
<reference evidence="1" key="1">
    <citation type="submission" date="2022-04" db="EMBL/GenBank/DDBJ databases">
        <title>Carnegiea gigantea Genome sequencing and assembly v2.</title>
        <authorList>
            <person name="Copetti D."/>
            <person name="Sanderson M.J."/>
            <person name="Burquez A."/>
            <person name="Wojciechowski M.F."/>
        </authorList>
    </citation>
    <scope>NUCLEOTIDE SEQUENCE</scope>
    <source>
        <strain evidence="1">SGP5-SGP5p</strain>
        <tissue evidence="1">Aerial part</tissue>
    </source>
</reference>
<name>A0A9Q1GUK9_9CARY</name>